<accession>A0ABS5DQQ4</accession>
<dbReference type="Gene3D" id="1.10.260.40">
    <property type="entry name" value="lambda repressor-like DNA-binding domains"/>
    <property type="match status" value="1"/>
</dbReference>
<dbReference type="SMART" id="SM00530">
    <property type="entry name" value="HTH_XRE"/>
    <property type="match status" value="1"/>
</dbReference>
<gene>
    <name evidence="3" type="ORF">KBO27_32170</name>
</gene>
<dbReference type="EMBL" id="JAGPXE010000021">
    <property type="protein sequence ID" value="MBQ0928625.1"/>
    <property type="molecule type" value="Genomic_DNA"/>
</dbReference>
<dbReference type="SUPFAM" id="SSF47413">
    <property type="entry name" value="lambda repressor-like DNA-binding domains"/>
    <property type="match status" value="1"/>
</dbReference>
<dbReference type="Proteomes" id="UP000674084">
    <property type="component" value="Unassembled WGS sequence"/>
</dbReference>
<evidence type="ECO:0000313" key="3">
    <source>
        <dbReference type="EMBL" id="MBQ0928625.1"/>
    </source>
</evidence>
<dbReference type="PROSITE" id="PS50943">
    <property type="entry name" value="HTH_CROC1"/>
    <property type="match status" value="1"/>
</dbReference>
<evidence type="ECO:0000259" key="2">
    <source>
        <dbReference type="PROSITE" id="PS50943"/>
    </source>
</evidence>
<proteinExistence type="predicted"/>
<feature type="region of interest" description="Disordered" evidence="1">
    <location>
        <begin position="1"/>
        <end position="21"/>
    </location>
</feature>
<organism evidence="3 4">
    <name type="scientific">Saccharopolyspora endophytica</name>
    <dbReference type="NCBI Taxonomy" id="543886"/>
    <lineage>
        <taxon>Bacteria</taxon>
        <taxon>Bacillati</taxon>
        <taxon>Actinomycetota</taxon>
        <taxon>Actinomycetes</taxon>
        <taxon>Pseudonocardiales</taxon>
        <taxon>Pseudonocardiaceae</taxon>
        <taxon>Saccharopolyspora</taxon>
    </lineage>
</organism>
<protein>
    <submittedName>
        <fullName evidence="3">Helix-turn-helix transcriptional regulator</fullName>
    </submittedName>
</protein>
<name>A0ABS5DQQ4_9PSEU</name>
<keyword evidence="4" id="KW-1185">Reference proteome</keyword>
<comment type="caution">
    <text evidence="3">The sequence shown here is derived from an EMBL/GenBank/DDBJ whole genome shotgun (WGS) entry which is preliminary data.</text>
</comment>
<evidence type="ECO:0000313" key="4">
    <source>
        <dbReference type="Proteomes" id="UP000674084"/>
    </source>
</evidence>
<dbReference type="CDD" id="cd00093">
    <property type="entry name" value="HTH_XRE"/>
    <property type="match status" value="1"/>
</dbReference>
<dbReference type="InterPro" id="IPR010982">
    <property type="entry name" value="Lambda_DNA-bd_dom_sf"/>
</dbReference>
<reference evidence="3 4" key="1">
    <citation type="submission" date="2021-04" db="EMBL/GenBank/DDBJ databases">
        <title>Whole-genome sequencing of Saccharopolyspora endophytica KCTC 19397.</title>
        <authorList>
            <person name="Ay H."/>
            <person name="Saygin H."/>
            <person name="Sahin N."/>
        </authorList>
    </citation>
    <scope>NUCLEOTIDE SEQUENCE [LARGE SCALE GENOMIC DNA]</scope>
    <source>
        <strain evidence="3 4">KCTC 19397</strain>
    </source>
</reference>
<feature type="domain" description="HTH cro/C1-type" evidence="2">
    <location>
        <begin position="29"/>
        <end position="95"/>
    </location>
</feature>
<evidence type="ECO:0000256" key="1">
    <source>
        <dbReference type="SAM" id="MobiDB-lite"/>
    </source>
</evidence>
<dbReference type="InterPro" id="IPR001387">
    <property type="entry name" value="Cro/C1-type_HTH"/>
</dbReference>
<sequence>MGQSRPTAAIRPTVKPVPPEEPRIANDVLIDLRERNGLSQQDLADELTSLATQNGRAVQITRKTISRWERGEVVWPQPLYRRLLAEFFNCAGDELGFRRPRSGGREQEPAGLPQFTFAPTTPTIESHVERDQDAWRQVRSALGRNRHDLAVLAESLYPDYRVPGLKNTGAISAPNWIPDEPITLDEITLTLDGAVPEPTIMGGGPDSSAVRPLATAETRYRLYHDAVRDLAAPRLFENRLCFRLLGLDWQSPGMRFGQMGFFDAIDTNEVLAHEFAAHHLVLDGDKETLLPRATIRGLKFRKAVADPFDLDRRPLMGAIGTLTIRGGDSPSVILHQRDSGSVAGGGGMAHLLPAGIFQPSSVIPTALDADFSLWRNIQREYAEELLGHDEYDGSGKPIRYDKLEPFMSMDKALHAGHIRVFCLGVTLDALTLAGDILTVAVIAPETYDAMFANAVTANPEGAMPARAFPFEENTLTWLRESRQLSPGAAAALHFAWANRKLLVG</sequence>